<reference evidence="1" key="1">
    <citation type="submission" date="2022-05" db="EMBL/GenBank/DDBJ databases">
        <title>Chromosome-level genome of Chaenocephalus aceratus.</title>
        <authorList>
            <person name="Park H."/>
        </authorList>
    </citation>
    <scope>NUCLEOTIDE SEQUENCE</scope>
    <source>
        <strain evidence="1">KU_202001</strain>
    </source>
</reference>
<name>A0ACB9WJT3_CHAAC</name>
<protein>
    <submittedName>
        <fullName evidence="1">Uncharacterized protein</fullName>
    </submittedName>
</protein>
<dbReference type="EMBL" id="CM043798">
    <property type="protein sequence ID" value="KAI4813615.1"/>
    <property type="molecule type" value="Genomic_DNA"/>
</dbReference>
<proteinExistence type="predicted"/>
<comment type="caution">
    <text evidence="1">The sequence shown here is derived from an EMBL/GenBank/DDBJ whole genome shotgun (WGS) entry which is preliminary data.</text>
</comment>
<organism evidence="1 2">
    <name type="scientific">Chaenocephalus aceratus</name>
    <name type="common">Blackfin icefish</name>
    <name type="synonym">Chaenichthys aceratus</name>
    <dbReference type="NCBI Taxonomy" id="36190"/>
    <lineage>
        <taxon>Eukaryota</taxon>
        <taxon>Metazoa</taxon>
        <taxon>Chordata</taxon>
        <taxon>Craniata</taxon>
        <taxon>Vertebrata</taxon>
        <taxon>Euteleostomi</taxon>
        <taxon>Actinopterygii</taxon>
        <taxon>Neopterygii</taxon>
        <taxon>Teleostei</taxon>
        <taxon>Neoteleostei</taxon>
        <taxon>Acanthomorphata</taxon>
        <taxon>Eupercaria</taxon>
        <taxon>Perciformes</taxon>
        <taxon>Notothenioidei</taxon>
        <taxon>Channichthyidae</taxon>
        <taxon>Chaenocephalus</taxon>
    </lineage>
</organism>
<dbReference type="Proteomes" id="UP001057452">
    <property type="component" value="Chromosome 14"/>
</dbReference>
<accession>A0ACB9WJT3</accession>
<evidence type="ECO:0000313" key="2">
    <source>
        <dbReference type="Proteomes" id="UP001057452"/>
    </source>
</evidence>
<gene>
    <name evidence="1" type="ORF">KUCAC02_002849</name>
</gene>
<sequence>MYFLQRGSCILYRSYMVFKRQFFFSVVPSLFVLLNVLWSNIWFQYQLCITEATSAAKMCIK</sequence>
<evidence type="ECO:0000313" key="1">
    <source>
        <dbReference type="EMBL" id="KAI4813615.1"/>
    </source>
</evidence>
<keyword evidence="2" id="KW-1185">Reference proteome</keyword>